<comment type="pathway">
    <text evidence="2">Lipid metabolism; fatty acid reduction for biolumincescence.</text>
</comment>
<evidence type="ECO:0000256" key="7">
    <source>
        <dbReference type="ARBA" id="ARBA00023223"/>
    </source>
</evidence>
<protein>
    <recommendedName>
        <fullName evidence="4">long-chain-fatty-acyl-CoA reductase</fullName>
        <ecNumber evidence="4">1.2.1.50</ecNumber>
    </recommendedName>
</protein>
<dbReference type="AlphaFoldDB" id="A0AAW5F2G7"/>
<proteinExistence type="inferred from homology"/>
<dbReference type="Gene3D" id="3.40.309.10">
    <property type="entry name" value="Aldehyde Dehydrogenase, Chain A, domain 2"/>
    <property type="match status" value="1"/>
</dbReference>
<sequence>MQGCDGFGCKLAGKKVIKEDTGEKEEIKMVFLDGQITDFADNIEAVKQIKKKIVKTLSGGSLDPEIVIQAADRLAADIMSGRSCMADGEWPAISRDYPPASFAGYFTADSLRKKRRLELPEIPDCPEEGKRFFREPLGVLLHIASGNAAGLPAYSVLEGLLAGNINILKLPSGAGGLSLYILKKLTEYEPRLKEYIYILDTPSGDKRVMEMLMRLAGGIAVWGSDETVRAVRESAPVNVKIIEWGHRLSFAYIADMDVPEVKLEGLARHIFSTNQLLCSSCQVVYLDTDNFEEVKKFGLRFSLVMEWEGRRYGNPLFIRGKTAVERLTQKLELAGGTERNGKKGPAERYIYPAGHGSVTCINDSRLELSGQFGHVLVKPLPQKKIFSLYPCKRHLQTAGIYPESASLIKTLARCGLTNLCSLDNMGSFGILSSHDGTFALREYTRITEYKTGSGGGL</sequence>
<dbReference type="InterPro" id="IPR016163">
    <property type="entry name" value="Ald_DH_C"/>
</dbReference>
<dbReference type="Gene3D" id="3.40.605.10">
    <property type="entry name" value="Aldehyde Dehydrogenase, Chain A, domain 1"/>
    <property type="match status" value="1"/>
</dbReference>
<comment type="function">
    <text evidence="1">LuxC is the fatty acid reductase enzyme responsible for synthesis of the aldehyde substrate for the luminescent reaction catalyzed by luciferase.</text>
</comment>
<dbReference type="RefSeq" id="WP_024738308.1">
    <property type="nucleotide sequence ID" value="NZ_JAINVB010000001.1"/>
</dbReference>
<dbReference type="InterPro" id="IPR016162">
    <property type="entry name" value="Ald_DH_N"/>
</dbReference>
<dbReference type="Proteomes" id="UP001203136">
    <property type="component" value="Unassembled WGS sequence"/>
</dbReference>
<comment type="similarity">
    <text evidence="3">Belongs to the LuxC family.</text>
</comment>
<dbReference type="InterPro" id="IPR008670">
    <property type="entry name" value="CoA_reduct_LuxC"/>
</dbReference>
<name>A0AAW5F2G7_CLOSY</name>
<evidence type="ECO:0000256" key="2">
    <source>
        <dbReference type="ARBA" id="ARBA00004908"/>
    </source>
</evidence>
<dbReference type="GO" id="GO:0050062">
    <property type="term" value="F:long-chain-fatty-acyl-CoA reductase activity"/>
    <property type="evidence" value="ECO:0007669"/>
    <property type="project" value="UniProtKB-EC"/>
</dbReference>
<dbReference type="Pfam" id="PF05893">
    <property type="entry name" value="LuxC"/>
    <property type="match status" value="1"/>
</dbReference>
<evidence type="ECO:0000256" key="3">
    <source>
        <dbReference type="ARBA" id="ARBA00010915"/>
    </source>
</evidence>
<dbReference type="GO" id="GO:0008218">
    <property type="term" value="P:bioluminescence"/>
    <property type="evidence" value="ECO:0007669"/>
    <property type="project" value="UniProtKB-KW"/>
</dbReference>
<evidence type="ECO:0000256" key="4">
    <source>
        <dbReference type="ARBA" id="ARBA00013020"/>
    </source>
</evidence>
<comment type="caution">
    <text evidence="9">The sequence shown here is derived from an EMBL/GenBank/DDBJ whole genome shotgun (WGS) entry which is preliminary data.</text>
</comment>
<reference evidence="9" key="1">
    <citation type="journal article" date="2022" name="Cell Host Microbe">
        <title>Colonization of the live biotherapeutic product VE303 and modulation of the microbiota and metabolites in healthy volunteers.</title>
        <authorList>
            <person name="Dsouza M."/>
            <person name="Menon R."/>
            <person name="Crossette E."/>
            <person name="Bhattarai S.K."/>
            <person name="Schneider J."/>
            <person name="Kim Y.G."/>
            <person name="Reddy S."/>
            <person name="Caballero S."/>
            <person name="Felix C."/>
            <person name="Cornacchione L."/>
            <person name="Hendrickson J."/>
            <person name="Watson A.R."/>
            <person name="Minot S.S."/>
            <person name="Greenfield N."/>
            <person name="Schopf L."/>
            <person name="Szabady R."/>
            <person name="Patarroyo J."/>
            <person name="Smith W."/>
            <person name="Harrison P."/>
            <person name="Kuijper E.J."/>
            <person name="Kelly C.P."/>
            <person name="Olle B."/>
            <person name="Bobilev D."/>
            <person name="Silber J.L."/>
            <person name="Bucci V."/>
            <person name="Roberts B."/>
            <person name="Faith J."/>
            <person name="Norman J.M."/>
        </authorList>
    </citation>
    <scope>NUCLEOTIDE SEQUENCE</scope>
    <source>
        <strain evidence="9">VE303-04</strain>
    </source>
</reference>
<evidence type="ECO:0000256" key="8">
    <source>
        <dbReference type="ARBA" id="ARBA00049412"/>
    </source>
</evidence>
<evidence type="ECO:0000256" key="6">
    <source>
        <dbReference type="ARBA" id="ARBA00023002"/>
    </source>
</evidence>
<dbReference type="GO" id="GO:0003995">
    <property type="term" value="F:acyl-CoA dehydrogenase activity"/>
    <property type="evidence" value="ECO:0007669"/>
    <property type="project" value="InterPro"/>
</dbReference>
<evidence type="ECO:0000313" key="9">
    <source>
        <dbReference type="EMBL" id="MCK0086471.1"/>
    </source>
</evidence>
<organism evidence="9 10">
    <name type="scientific">Clostridium symbiosum</name>
    <name type="common">Bacteroides symbiosus</name>
    <dbReference type="NCBI Taxonomy" id="1512"/>
    <lineage>
        <taxon>Bacteria</taxon>
        <taxon>Bacillati</taxon>
        <taxon>Bacillota</taxon>
        <taxon>Clostridia</taxon>
        <taxon>Lachnospirales</taxon>
        <taxon>Lachnospiraceae</taxon>
        <taxon>Otoolea</taxon>
    </lineage>
</organism>
<gene>
    <name evidence="9" type="ORF">K5I21_11435</name>
</gene>
<keyword evidence="5" id="KW-0521">NADP</keyword>
<keyword evidence="6" id="KW-0560">Oxidoreductase</keyword>
<accession>A0AAW5F2G7</accession>
<dbReference type="SUPFAM" id="SSF53720">
    <property type="entry name" value="ALDH-like"/>
    <property type="match status" value="1"/>
</dbReference>
<evidence type="ECO:0000256" key="1">
    <source>
        <dbReference type="ARBA" id="ARBA00003277"/>
    </source>
</evidence>
<dbReference type="EC" id="1.2.1.50" evidence="4"/>
<evidence type="ECO:0000313" key="10">
    <source>
        <dbReference type="Proteomes" id="UP001203136"/>
    </source>
</evidence>
<evidence type="ECO:0000256" key="5">
    <source>
        <dbReference type="ARBA" id="ARBA00022857"/>
    </source>
</evidence>
<comment type="catalytic activity">
    <reaction evidence="8">
        <text>a long-chain fatty aldehyde + NADP(+) + CoA = a long-chain fatty acyl-CoA + NADPH + H(+)</text>
        <dbReference type="Rhea" id="RHEA:15437"/>
        <dbReference type="ChEBI" id="CHEBI:15378"/>
        <dbReference type="ChEBI" id="CHEBI:17176"/>
        <dbReference type="ChEBI" id="CHEBI:57287"/>
        <dbReference type="ChEBI" id="CHEBI:57783"/>
        <dbReference type="ChEBI" id="CHEBI:58349"/>
        <dbReference type="ChEBI" id="CHEBI:83139"/>
        <dbReference type="EC" id="1.2.1.50"/>
    </reaction>
</comment>
<dbReference type="InterPro" id="IPR016161">
    <property type="entry name" value="Ald_DH/histidinol_DH"/>
</dbReference>
<keyword evidence="7" id="KW-0455">Luminescence</keyword>
<dbReference type="EMBL" id="JAINVB010000001">
    <property type="protein sequence ID" value="MCK0086471.1"/>
    <property type="molecule type" value="Genomic_DNA"/>
</dbReference>